<feature type="compositionally biased region" description="Gly residues" evidence="1">
    <location>
        <begin position="514"/>
        <end position="534"/>
    </location>
</feature>
<proteinExistence type="predicted"/>
<comment type="caution">
    <text evidence="2">The sequence shown here is derived from an EMBL/GenBank/DDBJ whole genome shotgun (WGS) entry which is preliminary data.</text>
</comment>
<feature type="region of interest" description="Disordered" evidence="1">
    <location>
        <begin position="786"/>
        <end position="897"/>
    </location>
</feature>
<protein>
    <submittedName>
        <fullName evidence="2">Uncharacterized protein</fullName>
    </submittedName>
</protein>
<reference evidence="2" key="1">
    <citation type="submission" date="2020-11" db="EMBL/GenBank/DDBJ databases">
        <authorList>
            <consortium name="DOE Joint Genome Institute"/>
            <person name="Ahrendt S."/>
            <person name="Riley R."/>
            <person name="Andreopoulos W."/>
            <person name="Labutti K."/>
            <person name="Pangilinan J."/>
            <person name="Ruiz-Duenas F.J."/>
            <person name="Barrasa J.M."/>
            <person name="Sanchez-Garcia M."/>
            <person name="Camarero S."/>
            <person name="Miyauchi S."/>
            <person name="Serrano A."/>
            <person name="Linde D."/>
            <person name="Babiker R."/>
            <person name="Drula E."/>
            <person name="Ayuso-Fernandez I."/>
            <person name="Pacheco R."/>
            <person name="Padilla G."/>
            <person name="Ferreira P."/>
            <person name="Barriuso J."/>
            <person name="Kellner H."/>
            <person name="Castanera R."/>
            <person name="Alfaro M."/>
            <person name="Ramirez L."/>
            <person name="Pisabarro A.G."/>
            <person name="Kuo A."/>
            <person name="Tritt A."/>
            <person name="Lipzen A."/>
            <person name="He G."/>
            <person name="Yan M."/>
            <person name="Ng V."/>
            <person name="Cullen D."/>
            <person name="Martin F."/>
            <person name="Rosso M.-N."/>
            <person name="Henrissat B."/>
            <person name="Hibbett D."/>
            <person name="Martinez A.T."/>
            <person name="Grigoriev I.V."/>
        </authorList>
    </citation>
    <scope>NUCLEOTIDE SEQUENCE</scope>
    <source>
        <strain evidence="2">CBS 247.69</strain>
    </source>
</reference>
<feature type="region of interest" description="Disordered" evidence="1">
    <location>
        <begin position="308"/>
        <end position="337"/>
    </location>
</feature>
<dbReference type="EMBL" id="MU150248">
    <property type="protein sequence ID" value="KAF9465342.1"/>
    <property type="molecule type" value="Genomic_DNA"/>
</dbReference>
<dbReference type="AlphaFoldDB" id="A0A9P5YAY1"/>
<dbReference type="Proteomes" id="UP000807353">
    <property type="component" value="Unassembled WGS sequence"/>
</dbReference>
<feature type="compositionally biased region" description="Basic and acidic residues" evidence="1">
    <location>
        <begin position="106"/>
        <end position="125"/>
    </location>
</feature>
<accession>A0A9P5YAY1</accession>
<gene>
    <name evidence="2" type="ORF">BDZ94DRAFT_1320402</name>
</gene>
<feature type="compositionally biased region" description="Polar residues" evidence="1">
    <location>
        <begin position="799"/>
        <end position="809"/>
    </location>
</feature>
<evidence type="ECO:0000313" key="2">
    <source>
        <dbReference type="EMBL" id="KAF9465342.1"/>
    </source>
</evidence>
<feature type="region of interest" description="Disordered" evidence="1">
    <location>
        <begin position="739"/>
        <end position="772"/>
    </location>
</feature>
<feature type="compositionally biased region" description="Basic and acidic residues" evidence="1">
    <location>
        <begin position="537"/>
        <end position="558"/>
    </location>
</feature>
<feature type="region of interest" description="Disordered" evidence="1">
    <location>
        <begin position="479"/>
        <end position="713"/>
    </location>
</feature>
<feature type="compositionally biased region" description="Polar residues" evidence="1">
    <location>
        <begin position="649"/>
        <end position="659"/>
    </location>
</feature>
<feature type="region of interest" description="Disordered" evidence="1">
    <location>
        <begin position="1"/>
        <end position="125"/>
    </location>
</feature>
<feature type="compositionally biased region" description="Basic and acidic residues" evidence="1">
    <location>
        <begin position="273"/>
        <end position="295"/>
    </location>
</feature>
<feature type="region of interest" description="Disordered" evidence="1">
    <location>
        <begin position="161"/>
        <end position="222"/>
    </location>
</feature>
<feature type="compositionally biased region" description="Polar residues" evidence="1">
    <location>
        <begin position="311"/>
        <end position="337"/>
    </location>
</feature>
<sequence>MTPYRANHANHANTSHNRNNTHTYITPLSASTSTSSSSFSHTPASSSSSSSFANTSASGSGSNHLTRSATVRERRGQPKWSSEDLGGPPSASAASSSASFISGDSRYQERGEYTRDRRESVMGMGEYRERRQSLRAGSAESALAHGSGGRSFFAEGLKAAGLSPSKSKPGRVSLGAARHGGGRSGGDVFTRPGEGYDDEEDGRTGRTRAGTLVGSRAGGGSGLAARAATSMADYRYLGRRDVDVDDDEDDGVGVGTRRELRVSKSAFPLREGGTPRELQKQKERETSLTREREREISLTRDRERDIDRAASSMSRYTSTRAPQERYSSPFGTKRYNSTVGPGALVQVQTPTQEHTRLMMESLAMFEGHLMRLGLGGSGGGLGGGGGGGGNELLRTAQGVASAAEKLNAMLRYGVSTALDEQVDAEVEEGEGRAGAREAAEIWRRVGGEYREGQRVSDELVRALTGLLLGVGKVMRDFAGSGGEGQHARSVSLDEEGLGLSGRRTRGSMSPDVPPGGGGGGSNGGGGSTGGGSGSGRRSVESRRSWDPAAEALREDTSRRLSARAESALGAARPPSSFNTLRDQYRSTPPPAATPQTGQRNSNMTGNNQSTRRLFTPREQREQRLDAQYANTNMNQADTLYADYEPSPTPASRHQNQTTLDRSRTLPSLAIPKPLPTLPSESLRRSQTSSSKAMPPPNSTVRDRDRRKVSVASVSTVRANTGTFPASLTTPSSATTALTAHTVSTSHTPDKTAFPSLNRHESDRSARSTVTFSRPSTISISALNGLQQQHLDHQRKRTGSGASSGAEPSTSVPPKPHMAGGAETERDVRRKTLGARTPRASLDSSMEGGGSKSRTSTVHAADRSAAVALGVGSGGIMPPMNTARRERRRTVTDIWPHN</sequence>
<feature type="compositionally biased region" description="Polar residues" evidence="1">
    <location>
        <begin position="628"/>
        <end position="637"/>
    </location>
</feature>
<feature type="region of interest" description="Disordered" evidence="1">
    <location>
        <begin position="268"/>
        <end position="295"/>
    </location>
</feature>
<organism evidence="2 3">
    <name type="scientific">Collybia nuda</name>
    <dbReference type="NCBI Taxonomy" id="64659"/>
    <lineage>
        <taxon>Eukaryota</taxon>
        <taxon>Fungi</taxon>
        <taxon>Dikarya</taxon>
        <taxon>Basidiomycota</taxon>
        <taxon>Agaricomycotina</taxon>
        <taxon>Agaricomycetes</taxon>
        <taxon>Agaricomycetidae</taxon>
        <taxon>Agaricales</taxon>
        <taxon>Tricholomatineae</taxon>
        <taxon>Clitocybaceae</taxon>
        <taxon>Collybia</taxon>
    </lineage>
</organism>
<feature type="compositionally biased region" description="Low complexity" evidence="1">
    <location>
        <begin position="1"/>
        <end position="64"/>
    </location>
</feature>
<evidence type="ECO:0000256" key="1">
    <source>
        <dbReference type="SAM" id="MobiDB-lite"/>
    </source>
</evidence>
<feature type="compositionally biased region" description="Basic and acidic residues" evidence="1">
    <location>
        <begin position="615"/>
        <end position="624"/>
    </location>
</feature>
<name>A0A9P5YAY1_9AGAR</name>
<feature type="compositionally biased region" description="Low complexity" evidence="1">
    <location>
        <begin position="90"/>
        <end position="99"/>
    </location>
</feature>
<keyword evidence="3" id="KW-1185">Reference proteome</keyword>
<evidence type="ECO:0000313" key="3">
    <source>
        <dbReference type="Proteomes" id="UP000807353"/>
    </source>
</evidence>
<feature type="compositionally biased region" description="Polar residues" evidence="1">
    <location>
        <begin position="595"/>
        <end position="612"/>
    </location>
</feature>
<dbReference type="OrthoDB" id="3358078at2759"/>